<name>A0A4E0R3G3_FASHE</name>
<feature type="coiled-coil region" evidence="6">
    <location>
        <begin position="22"/>
        <end position="116"/>
    </location>
</feature>
<dbReference type="Proteomes" id="UP000230066">
    <property type="component" value="Unassembled WGS sequence"/>
</dbReference>
<dbReference type="EMBL" id="JXXN02002524">
    <property type="protein sequence ID" value="THD22789.1"/>
    <property type="molecule type" value="Genomic_DNA"/>
</dbReference>
<evidence type="ECO:0000256" key="5">
    <source>
        <dbReference type="ARBA" id="ARBA00023212"/>
    </source>
</evidence>
<evidence type="ECO:0000313" key="8">
    <source>
        <dbReference type="EMBL" id="THD22789.1"/>
    </source>
</evidence>
<reference evidence="8" key="1">
    <citation type="submission" date="2019-03" db="EMBL/GenBank/DDBJ databases">
        <title>Improved annotation for the trematode Fasciola hepatica.</title>
        <authorList>
            <person name="Choi Y.-J."/>
            <person name="Martin J."/>
            <person name="Mitreva M."/>
        </authorList>
    </citation>
    <scope>NUCLEOTIDE SEQUENCE [LARGE SCALE GENOMIC DNA]</scope>
</reference>
<evidence type="ECO:0000313" key="9">
    <source>
        <dbReference type="Proteomes" id="UP000230066"/>
    </source>
</evidence>
<dbReference type="AlphaFoldDB" id="A0A4E0R3G3"/>
<dbReference type="GO" id="GO:0005813">
    <property type="term" value="C:centrosome"/>
    <property type="evidence" value="ECO:0007669"/>
    <property type="project" value="UniProtKB-SubCell"/>
</dbReference>
<evidence type="ECO:0000256" key="7">
    <source>
        <dbReference type="SAM" id="MobiDB-lite"/>
    </source>
</evidence>
<proteinExistence type="inferred from homology"/>
<keyword evidence="5" id="KW-0206">Cytoskeleton</keyword>
<protein>
    <submittedName>
        <fullName evidence="8">Uncharacterized protein</fullName>
    </submittedName>
</protein>
<keyword evidence="9" id="KW-1185">Reference proteome</keyword>
<comment type="similarity">
    <text evidence="2">Belongs to the ODF2 family.</text>
</comment>
<evidence type="ECO:0000256" key="2">
    <source>
        <dbReference type="ARBA" id="ARBA00009316"/>
    </source>
</evidence>
<dbReference type="InterPro" id="IPR026099">
    <property type="entry name" value="Odf2-rel"/>
</dbReference>
<dbReference type="PANTHER" id="PTHR23162:SF10">
    <property type="entry name" value="FI13205P"/>
    <property type="match status" value="1"/>
</dbReference>
<evidence type="ECO:0000256" key="6">
    <source>
        <dbReference type="SAM" id="Coils"/>
    </source>
</evidence>
<gene>
    <name evidence="8" type="ORF">D915_006337</name>
</gene>
<comment type="subcellular location">
    <subcellularLocation>
        <location evidence="1">Cytoplasm</location>
        <location evidence="1">Cytoskeleton</location>
        <location evidence="1">Microtubule organizing center</location>
        <location evidence="1">Centrosome</location>
    </subcellularLocation>
</comment>
<evidence type="ECO:0000256" key="4">
    <source>
        <dbReference type="ARBA" id="ARBA00023054"/>
    </source>
</evidence>
<feature type="coiled-coil region" evidence="6">
    <location>
        <begin position="147"/>
        <end position="185"/>
    </location>
</feature>
<dbReference type="GO" id="GO:1902017">
    <property type="term" value="P:regulation of cilium assembly"/>
    <property type="evidence" value="ECO:0007669"/>
    <property type="project" value="TreeGrafter"/>
</dbReference>
<evidence type="ECO:0000256" key="1">
    <source>
        <dbReference type="ARBA" id="ARBA00004300"/>
    </source>
</evidence>
<feature type="compositionally biased region" description="Polar residues" evidence="7">
    <location>
        <begin position="243"/>
        <end position="257"/>
    </location>
</feature>
<keyword evidence="3" id="KW-0963">Cytoplasm</keyword>
<dbReference type="PANTHER" id="PTHR23162">
    <property type="entry name" value="OUTER DENSE FIBER OF SPERM TAILS 2"/>
    <property type="match status" value="1"/>
</dbReference>
<accession>A0A4E0R3G3</accession>
<keyword evidence="4 6" id="KW-0175">Coiled coil</keyword>
<comment type="caution">
    <text evidence="8">The sequence shown here is derived from an EMBL/GenBank/DDBJ whole genome shotgun (WGS) entry which is preliminary data.</text>
</comment>
<evidence type="ECO:0000256" key="3">
    <source>
        <dbReference type="ARBA" id="ARBA00022490"/>
    </source>
</evidence>
<organism evidence="8 9">
    <name type="scientific">Fasciola hepatica</name>
    <name type="common">Liver fluke</name>
    <dbReference type="NCBI Taxonomy" id="6192"/>
    <lineage>
        <taxon>Eukaryota</taxon>
        <taxon>Metazoa</taxon>
        <taxon>Spiralia</taxon>
        <taxon>Lophotrochozoa</taxon>
        <taxon>Platyhelminthes</taxon>
        <taxon>Trematoda</taxon>
        <taxon>Digenea</taxon>
        <taxon>Plagiorchiida</taxon>
        <taxon>Echinostomata</taxon>
        <taxon>Echinostomatoidea</taxon>
        <taxon>Fasciolidae</taxon>
        <taxon>Fasciola</taxon>
    </lineage>
</organism>
<feature type="region of interest" description="Disordered" evidence="7">
    <location>
        <begin position="243"/>
        <end position="268"/>
    </location>
</feature>
<sequence length="268" mass="30214">MLHVQILEQPLQSLTVRVVQENDRLRAVAASYEQRLLLAEQEMEQLRSNLANYEATYQGDSQKQAEQLHEVTEQLKKAEQAKQRSEEQLADIETRLQEAEAQNRALMNALEQSGLKLSGTDLGRDGTRELAPILKRHDTGVDQNSILKELHRQLSEARTERETSERRAEVRLADLRAQLTQADATNRSLQAYLTFLKRSYASVFQPELTPNNYGSVPLSMKPIHASNTTTNMIRSGIDRPISTTGVDAETPNMSGLSPQVLPTDKHRC</sequence>